<dbReference type="AlphaFoldDB" id="A0A7W5Y0Y3"/>
<dbReference type="PIRSF" id="PIRSF003101">
    <property type="entry name" value="FtsA"/>
    <property type="match status" value="1"/>
</dbReference>
<dbReference type="InterPro" id="IPR003494">
    <property type="entry name" value="SHS2_FtsA"/>
</dbReference>
<reference evidence="9 10" key="1">
    <citation type="submission" date="2020-08" db="EMBL/GenBank/DDBJ databases">
        <title>Genomic Encyclopedia of Type Strains, Phase IV (KMG-IV): sequencing the most valuable type-strain genomes for metagenomic binning, comparative biology and taxonomic classification.</title>
        <authorList>
            <person name="Goeker M."/>
        </authorList>
    </citation>
    <scope>NUCLEOTIDE SEQUENCE [LARGE SCALE GENOMIC DNA]</scope>
    <source>
        <strain evidence="9 10">DSM 22548</strain>
    </source>
</reference>
<evidence type="ECO:0000256" key="1">
    <source>
        <dbReference type="ARBA" id="ARBA00022475"/>
    </source>
</evidence>
<comment type="caution">
    <text evidence="9">The sequence shown here is derived from an EMBL/GenBank/DDBJ whole genome shotgun (WGS) entry which is preliminary data.</text>
</comment>
<keyword evidence="3 5" id="KW-0472">Membrane</keyword>
<evidence type="ECO:0000256" key="7">
    <source>
        <dbReference type="SAM" id="Coils"/>
    </source>
</evidence>
<dbReference type="Gene3D" id="3.30.420.40">
    <property type="match status" value="2"/>
</dbReference>
<comment type="function">
    <text evidence="5 6">Cell division protein that is involved in the assembly of the Z ring. May serve as a membrane anchor for the Z ring.</text>
</comment>
<keyword evidence="7" id="KW-0175">Coiled coil</keyword>
<dbReference type="SUPFAM" id="SSF53067">
    <property type="entry name" value="Actin-like ATPase domain"/>
    <property type="match status" value="2"/>
</dbReference>
<evidence type="ECO:0000256" key="6">
    <source>
        <dbReference type="PIRNR" id="PIRNR003101"/>
    </source>
</evidence>
<dbReference type="Proteomes" id="UP000541425">
    <property type="component" value="Unassembled WGS sequence"/>
</dbReference>
<evidence type="ECO:0000256" key="4">
    <source>
        <dbReference type="ARBA" id="ARBA00023306"/>
    </source>
</evidence>
<evidence type="ECO:0000313" key="9">
    <source>
        <dbReference type="EMBL" id="MBB3702010.1"/>
    </source>
</evidence>
<evidence type="ECO:0000256" key="3">
    <source>
        <dbReference type="ARBA" id="ARBA00023136"/>
    </source>
</evidence>
<organism evidence="9 10">
    <name type="scientific">Alloprevotella rava</name>
    <dbReference type="NCBI Taxonomy" id="671218"/>
    <lineage>
        <taxon>Bacteria</taxon>
        <taxon>Pseudomonadati</taxon>
        <taxon>Bacteroidota</taxon>
        <taxon>Bacteroidia</taxon>
        <taxon>Bacteroidales</taxon>
        <taxon>Prevotellaceae</taxon>
        <taxon>Alloprevotella</taxon>
    </lineage>
</organism>
<proteinExistence type="inferred from homology"/>
<dbReference type="InterPro" id="IPR043129">
    <property type="entry name" value="ATPase_NBD"/>
</dbReference>
<sequence>MPTDNNFIVAIELGSSKVTGIAGKKQPDGGIQILAVAQEPSAAFIRKGRINNVMKMKTCIANIKKKLEETLKKSINQTYVGVGGMGMHTVPNKITKNFSDKTMITEDIIDSIHDENLQMQSSERDILEAVTQEYKLGAQTTLEPVGIQAESIEGHFLNVVTKKEVCDNIKTCFHEAGLDVVDIPITFLALGENMLTEQQRLSGCAFVDMGSETTSVAVYKNGILRHLAVIPLGGENITRDIASLQIELSEAEQLKFNYGSALTPENEETYTPIKLQRGDTVSYEEFAGLIEARQEEIIENVAEQIKLSKLDKTQLIGGIIVTGGASNMKNIDKAFAKYTGFDNVTFVKSINIPLRLSEALRNFNKDGAANSAIALIEKGDENCCGGEIGEGQKELFPTKEKMERLKAQEEARKLDEAKKKAEEEALQEQLKLQEEEEARLEAERQAEAERAAKREKRKAIFNRVKRWMDNLVSDKEN</sequence>
<dbReference type="InterPro" id="IPR050696">
    <property type="entry name" value="FtsA/MreB"/>
</dbReference>
<dbReference type="GO" id="GO:0032153">
    <property type="term" value="C:cell division site"/>
    <property type="evidence" value="ECO:0007669"/>
    <property type="project" value="UniProtKB-UniRule"/>
</dbReference>
<keyword evidence="4 5" id="KW-0131">Cell cycle</keyword>
<dbReference type="NCBIfam" id="TIGR01174">
    <property type="entry name" value="ftsA"/>
    <property type="match status" value="1"/>
</dbReference>
<dbReference type="InterPro" id="IPR020823">
    <property type="entry name" value="Cell_div_FtsA"/>
</dbReference>
<dbReference type="RefSeq" id="WP_009347720.1">
    <property type="nucleotide sequence ID" value="NZ_JACICA010000002.1"/>
</dbReference>
<name>A0A7W5Y0Y3_9BACT</name>
<dbReference type="Pfam" id="PF02491">
    <property type="entry name" value="SHS2_FTSA"/>
    <property type="match status" value="1"/>
</dbReference>
<keyword evidence="1 5" id="KW-1003">Cell membrane</keyword>
<accession>A0A7W5Y0Y3</accession>
<evidence type="ECO:0000256" key="2">
    <source>
        <dbReference type="ARBA" id="ARBA00022618"/>
    </source>
</evidence>
<keyword evidence="2 5" id="KW-0132">Cell division</keyword>
<protein>
    <recommendedName>
        <fullName evidence="5 6">Cell division protein FtsA</fullName>
    </recommendedName>
</protein>
<dbReference type="SMART" id="SM00842">
    <property type="entry name" value="FtsA"/>
    <property type="match status" value="1"/>
</dbReference>
<evidence type="ECO:0000313" key="10">
    <source>
        <dbReference type="Proteomes" id="UP000541425"/>
    </source>
</evidence>
<dbReference type="PANTHER" id="PTHR32432">
    <property type="entry name" value="CELL DIVISION PROTEIN FTSA-RELATED"/>
    <property type="match status" value="1"/>
</dbReference>
<comment type="subcellular location">
    <subcellularLocation>
        <location evidence="5">Cell membrane</location>
        <topology evidence="5">Peripheral membrane protein</topology>
        <orientation evidence="5">Cytoplasmic side</orientation>
    </subcellularLocation>
    <text evidence="5">Localizes to the Z ring in an FtsZ-dependent manner. Targeted to the membrane through a conserved C-terminal amphipathic helix.</text>
</comment>
<comment type="similarity">
    <text evidence="5 6">Belongs to the FtsA/MreB family.</text>
</comment>
<dbReference type="HAMAP" id="MF_02033">
    <property type="entry name" value="FtsA"/>
    <property type="match status" value="1"/>
</dbReference>
<feature type="coiled-coil region" evidence="7">
    <location>
        <begin position="404"/>
        <end position="452"/>
    </location>
</feature>
<comment type="subunit">
    <text evidence="5">Self-interacts. Interacts with FtsZ.</text>
</comment>
<dbReference type="Pfam" id="PF14450">
    <property type="entry name" value="FtsA"/>
    <property type="match status" value="1"/>
</dbReference>
<dbReference type="PANTHER" id="PTHR32432:SF4">
    <property type="entry name" value="CELL DIVISION PROTEIN FTSA"/>
    <property type="match status" value="1"/>
</dbReference>
<dbReference type="GO" id="GO:0009898">
    <property type="term" value="C:cytoplasmic side of plasma membrane"/>
    <property type="evidence" value="ECO:0007669"/>
    <property type="project" value="UniProtKB-UniRule"/>
</dbReference>
<dbReference type="GO" id="GO:0043093">
    <property type="term" value="P:FtsZ-dependent cytokinesis"/>
    <property type="evidence" value="ECO:0007669"/>
    <property type="project" value="UniProtKB-UniRule"/>
</dbReference>
<gene>
    <name evidence="5" type="primary">ftsA</name>
    <name evidence="9" type="ORF">FHS60_000463</name>
</gene>
<evidence type="ECO:0000259" key="8">
    <source>
        <dbReference type="SMART" id="SM00842"/>
    </source>
</evidence>
<evidence type="ECO:0000256" key="5">
    <source>
        <dbReference type="HAMAP-Rule" id="MF_02033"/>
    </source>
</evidence>
<dbReference type="EMBL" id="JACICA010000002">
    <property type="protein sequence ID" value="MBB3702010.1"/>
    <property type="molecule type" value="Genomic_DNA"/>
</dbReference>
<feature type="domain" description="SHS2" evidence="8">
    <location>
        <begin position="8"/>
        <end position="194"/>
    </location>
</feature>